<name>A0ABM8ZV36_9VIBR</name>
<gene>
    <name evidence="3" type="primary">dedD</name>
    <name evidence="3" type="ORF">VST7929_01961</name>
</gene>
<dbReference type="Gene3D" id="3.30.70.1070">
    <property type="entry name" value="Sporulation related repeat"/>
    <property type="match status" value="1"/>
</dbReference>
<dbReference type="Proteomes" id="UP000838672">
    <property type="component" value="Unassembled WGS sequence"/>
</dbReference>
<keyword evidence="1" id="KW-0812">Transmembrane</keyword>
<dbReference type="PROSITE" id="PS51724">
    <property type="entry name" value="SPOR"/>
    <property type="match status" value="1"/>
</dbReference>
<dbReference type="RefSeq" id="WP_237466464.1">
    <property type="nucleotide sequence ID" value="NZ_CAKLDI010000001.1"/>
</dbReference>
<dbReference type="InterPro" id="IPR052521">
    <property type="entry name" value="Cell_div_SPOR-domain"/>
</dbReference>
<sequence>MASQFQSRLVGTIILVALGVIILPDLFDGEKAQHSEQFEPIPLSPDVNHENLVVQAPEAMDSIETVAPTQTQTVSMTVDASNGAEQGNEPMEPDSADEAVSEPVSVTLEAPANPKADFSQSAWVIQLGVFSNHDNAQRLVKKLQGQGFDAQVITKGVSDSSLNRVVVGPALDKGALEKQVVKLETLTGLKGQVLRFDPLAP</sequence>
<dbReference type="PANTHER" id="PTHR38687">
    <property type="entry name" value="CELL DIVISION PROTEIN DEDD-RELATED"/>
    <property type="match status" value="1"/>
</dbReference>
<dbReference type="Pfam" id="PF05036">
    <property type="entry name" value="SPOR"/>
    <property type="match status" value="1"/>
</dbReference>
<comment type="caution">
    <text evidence="3">The sequence shown here is derived from an EMBL/GenBank/DDBJ whole genome shotgun (WGS) entry which is preliminary data.</text>
</comment>
<accession>A0ABM8ZV36</accession>
<dbReference type="InterPro" id="IPR036680">
    <property type="entry name" value="SPOR-like_sf"/>
</dbReference>
<evidence type="ECO:0000313" key="3">
    <source>
        <dbReference type="EMBL" id="CAH0534060.1"/>
    </source>
</evidence>
<keyword evidence="1" id="KW-0472">Membrane</keyword>
<evidence type="ECO:0000259" key="2">
    <source>
        <dbReference type="PROSITE" id="PS51724"/>
    </source>
</evidence>
<dbReference type="EMBL" id="CAKLDI010000001">
    <property type="protein sequence ID" value="CAH0534060.1"/>
    <property type="molecule type" value="Genomic_DNA"/>
</dbReference>
<evidence type="ECO:0000313" key="4">
    <source>
        <dbReference type="Proteomes" id="UP000838672"/>
    </source>
</evidence>
<evidence type="ECO:0000256" key="1">
    <source>
        <dbReference type="SAM" id="Phobius"/>
    </source>
</evidence>
<keyword evidence="1" id="KW-1133">Transmembrane helix</keyword>
<feature type="domain" description="SPOR" evidence="2">
    <location>
        <begin position="117"/>
        <end position="196"/>
    </location>
</feature>
<protein>
    <submittedName>
        <fullName evidence="3">Cell division protein DedD</fullName>
    </submittedName>
</protein>
<reference evidence="3" key="1">
    <citation type="submission" date="2021-11" db="EMBL/GenBank/DDBJ databases">
        <authorList>
            <person name="Rodrigo-Torres L."/>
            <person name="Arahal R. D."/>
            <person name="Lucena T."/>
        </authorList>
    </citation>
    <scope>NUCLEOTIDE SEQUENCE</scope>
    <source>
        <strain evidence="3">CECT 7929</strain>
    </source>
</reference>
<proteinExistence type="predicted"/>
<dbReference type="InterPro" id="IPR007730">
    <property type="entry name" value="SPOR-like_dom"/>
</dbReference>
<dbReference type="GO" id="GO:0051301">
    <property type="term" value="P:cell division"/>
    <property type="evidence" value="ECO:0007669"/>
    <property type="project" value="UniProtKB-KW"/>
</dbReference>
<dbReference type="SUPFAM" id="SSF110997">
    <property type="entry name" value="Sporulation related repeat"/>
    <property type="match status" value="1"/>
</dbReference>
<feature type="transmembrane region" description="Helical" evidence="1">
    <location>
        <begin position="9"/>
        <end position="27"/>
    </location>
</feature>
<organism evidence="3 4">
    <name type="scientific">Vibrio stylophorae</name>
    <dbReference type="NCBI Taxonomy" id="659351"/>
    <lineage>
        <taxon>Bacteria</taxon>
        <taxon>Pseudomonadati</taxon>
        <taxon>Pseudomonadota</taxon>
        <taxon>Gammaproteobacteria</taxon>
        <taxon>Vibrionales</taxon>
        <taxon>Vibrionaceae</taxon>
        <taxon>Vibrio</taxon>
    </lineage>
</organism>
<keyword evidence="4" id="KW-1185">Reference proteome</keyword>
<keyword evidence="3" id="KW-0131">Cell cycle</keyword>
<dbReference type="PANTHER" id="PTHR38687:SF1">
    <property type="entry name" value="CELL DIVISION PROTEIN DEDD"/>
    <property type="match status" value="1"/>
</dbReference>
<keyword evidence="3" id="KW-0132">Cell division</keyword>